<sequence length="154" mass="16680">MILAELLFRLFLDVVWGSSDSISSPSKLRLRQAIRRSVPVWKKLLCNPSLSALAGRKTGSGTSFIKTNPMSFKFQRPYHKHELKAARGGSGSIAFPYLGVSPASIGVNNRAGEVKAKKQDTHGAYFKFDISMGPVPTPDSCCFVGPVVVVVVVV</sequence>
<feature type="signal peptide" evidence="1">
    <location>
        <begin position="1"/>
        <end position="17"/>
    </location>
</feature>
<dbReference type="AlphaFoldDB" id="F2T8P3"/>
<proteinExistence type="predicted"/>
<dbReference type="OrthoDB" id="10360703at2759"/>
<dbReference type="EMBL" id="GG749416">
    <property type="protein sequence ID" value="EGE79606.1"/>
    <property type="molecule type" value="Genomic_DNA"/>
</dbReference>
<reference evidence="2" key="1">
    <citation type="submission" date="2010-03" db="EMBL/GenBank/DDBJ databases">
        <title>Annotation of Blastomyces dermatitidis strain ATCC 18188.</title>
        <authorList>
            <consortium name="The Broad Institute Genome Sequencing Platform"/>
            <consortium name="Broad Institute Genome Sequencing Center for Infectious Disease."/>
            <person name="Cuomo C."/>
            <person name="Klein B."/>
            <person name="Sullivan T."/>
            <person name="Heitman J."/>
            <person name="Young S."/>
            <person name="Zeng Q."/>
            <person name="Gargeya S."/>
            <person name="Alvarado L."/>
            <person name="Berlin A.M."/>
            <person name="Chapman S.B."/>
            <person name="Chen Z."/>
            <person name="Freedman E."/>
            <person name="Gellesch M."/>
            <person name="Goldberg J."/>
            <person name="Griggs A."/>
            <person name="Gujja S."/>
            <person name="Heilman E."/>
            <person name="Heiman D."/>
            <person name="Howarth C."/>
            <person name="Mehta T."/>
            <person name="Neiman D."/>
            <person name="Pearson M."/>
            <person name="Roberts A."/>
            <person name="Saif S."/>
            <person name="Shea T."/>
            <person name="Shenoy N."/>
            <person name="Sisk P."/>
            <person name="Stolte C."/>
            <person name="Sykes S."/>
            <person name="White J."/>
            <person name="Yandava C."/>
            <person name="Haas B."/>
            <person name="Nusbaum C."/>
            <person name="Birren B."/>
        </authorList>
    </citation>
    <scope>NUCLEOTIDE SEQUENCE [LARGE SCALE GENOMIC DNA]</scope>
    <source>
        <strain evidence="2">ATCC 18188</strain>
    </source>
</reference>
<dbReference type="Proteomes" id="UP000007802">
    <property type="component" value="Unassembled WGS sequence"/>
</dbReference>
<evidence type="ECO:0000313" key="2">
    <source>
        <dbReference type="EMBL" id="EGE79606.1"/>
    </source>
</evidence>
<dbReference type="HOGENOM" id="CLU_1703753_0_0_1"/>
<gene>
    <name evidence="2" type="ORF">BDDG_02547</name>
</gene>
<feature type="chain" id="PRO_5003290130" evidence="1">
    <location>
        <begin position="18"/>
        <end position="154"/>
    </location>
</feature>
<accession>F2T8P3</accession>
<protein>
    <submittedName>
        <fullName evidence="2">Uncharacterized protein</fullName>
    </submittedName>
</protein>
<keyword evidence="1" id="KW-0732">Signal</keyword>
<evidence type="ECO:0000256" key="1">
    <source>
        <dbReference type="SAM" id="SignalP"/>
    </source>
</evidence>
<name>F2T8P3_AJEDA</name>
<organism evidence="2">
    <name type="scientific">Ajellomyces dermatitidis (strain ATCC 18188 / CBS 674.68)</name>
    <name type="common">Blastomyces dermatitidis</name>
    <dbReference type="NCBI Taxonomy" id="653446"/>
    <lineage>
        <taxon>Eukaryota</taxon>
        <taxon>Fungi</taxon>
        <taxon>Dikarya</taxon>
        <taxon>Ascomycota</taxon>
        <taxon>Pezizomycotina</taxon>
        <taxon>Eurotiomycetes</taxon>
        <taxon>Eurotiomycetidae</taxon>
        <taxon>Onygenales</taxon>
        <taxon>Ajellomycetaceae</taxon>
        <taxon>Blastomyces</taxon>
    </lineage>
</organism>